<organism evidence="1 2">
    <name type="scientific">Brevibacterium aurantiacum</name>
    <dbReference type="NCBI Taxonomy" id="273384"/>
    <lineage>
        <taxon>Bacteria</taxon>
        <taxon>Bacillati</taxon>
        <taxon>Actinomycetota</taxon>
        <taxon>Actinomycetes</taxon>
        <taxon>Micrococcales</taxon>
        <taxon>Brevibacteriaceae</taxon>
        <taxon>Brevibacterium</taxon>
    </lineage>
</organism>
<accession>A0A2H1KJP7</accession>
<evidence type="ECO:0000313" key="2">
    <source>
        <dbReference type="Proteomes" id="UP000234327"/>
    </source>
</evidence>
<reference evidence="1 2" key="1">
    <citation type="submission" date="2017-03" db="EMBL/GenBank/DDBJ databases">
        <authorList>
            <person name="Afonso C.L."/>
            <person name="Miller P.J."/>
            <person name="Scott M.A."/>
            <person name="Spackman E."/>
            <person name="Goraichik I."/>
            <person name="Dimitrov K.M."/>
            <person name="Suarez D.L."/>
            <person name="Swayne D.E."/>
        </authorList>
    </citation>
    <scope>NUCLEOTIDE SEQUENCE [LARGE SCALE GENOMIC DNA]</scope>
    <source>
        <strain evidence="2">6(3)</strain>
    </source>
</reference>
<dbReference type="Proteomes" id="UP000234327">
    <property type="component" value="Unassembled WGS sequence"/>
</dbReference>
<proteinExistence type="predicted"/>
<protein>
    <submittedName>
        <fullName evidence="1">Uncharacterized protein</fullName>
    </submittedName>
</protein>
<evidence type="ECO:0000313" key="1">
    <source>
        <dbReference type="EMBL" id="SMX99452.1"/>
    </source>
</evidence>
<sequence length="120" mass="12853">MADPNSAVSTLINQVLTDPDLAHSDVFSLDPPIRLILGGSFGFECEHDVRAGSSVPVSHRSLPQMFPKVSSRPCGVVLEQERIGQDNTVLGGLNAACQSRAKSVAHGHFVGRCRISFLAR</sequence>
<dbReference type="EMBL" id="FXYZ01000022">
    <property type="protein sequence ID" value="SMX99452.1"/>
    <property type="molecule type" value="Genomic_DNA"/>
</dbReference>
<name>A0A2H1KJP7_BREAU</name>
<dbReference type="AlphaFoldDB" id="A0A2H1KJP7"/>
<gene>
    <name evidence="1" type="ORF">BAURA63_03359</name>
</gene>